<gene>
    <name evidence="1" type="ORF">H2LOC_017400</name>
</gene>
<evidence type="ECO:0000313" key="1">
    <source>
        <dbReference type="EMBL" id="QGM47321.1"/>
    </source>
</evidence>
<name>A0A6B8KJR4_9HYPH</name>
<dbReference type="Proteomes" id="UP000309061">
    <property type="component" value="Chromosome"/>
</dbReference>
<proteinExistence type="predicted"/>
<protein>
    <submittedName>
        <fullName evidence="1">Uncharacterized protein</fullName>
    </submittedName>
</protein>
<dbReference type="EMBL" id="CP046052">
    <property type="protein sequence ID" value="QGM47321.1"/>
    <property type="molecule type" value="Genomic_DNA"/>
</dbReference>
<reference evidence="1 2" key="1">
    <citation type="submission" date="2019-11" db="EMBL/GenBank/DDBJ databases">
        <title>The genome sequence of Methylocystis heyeri.</title>
        <authorList>
            <person name="Oshkin I.Y."/>
            <person name="Miroshnikov K."/>
            <person name="Dedysh S.N."/>
        </authorList>
    </citation>
    <scope>NUCLEOTIDE SEQUENCE [LARGE SCALE GENOMIC DNA]</scope>
    <source>
        <strain evidence="1 2">H2</strain>
    </source>
</reference>
<dbReference type="RefSeq" id="WP_136497431.1">
    <property type="nucleotide sequence ID" value="NZ_CP046052.1"/>
</dbReference>
<keyword evidence="2" id="KW-1185">Reference proteome</keyword>
<evidence type="ECO:0000313" key="2">
    <source>
        <dbReference type="Proteomes" id="UP000309061"/>
    </source>
</evidence>
<accession>A0A6B8KJR4</accession>
<sequence length="84" mass="8920">MTFYLEGRMSLDGAHFKVSQAFATIQAALDAARIKMRCEAAAVWITDHQQRLILSAQEVAAMLTDLGDAGQAISPVRSAGAALA</sequence>
<dbReference type="AlphaFoldDB" id="A0A6B8KJR4"/>
<dbReference type="OrthoDB" id="9965701at2"/>
<organism evidence="1 2">
    <name type="scientific">Methylocystis heyeri</name>
    <dbReference type="NCBI Taxonomy" id="391905"/>
    <lineage>
        <taxon>Bacteria</taxon>
        <taxon>Pseudomonadati</taxon>
        <taxon>Pseudomonadota</taxon>
        <taxon>Alphaproteobacteria</taxon>
        <taxon>Hyphomicrobiales</taxon>
        <taxon>Methylocystaceae</taxon>
        <taxon>Methylocystis</taxon>
    </lineage>
</organism>
<dbReference type="KEGG" id="mhey:H2LOC_017400"/>